<keyword evidence="1" id="KW-0732">Signal</keyword>
<feature type="chain" id="PRO_5046051179" description="Outer membrane protein beta-barrel domain-containing protein" evidence="1">
    <location>
        <begin position="24"/>
        <end position="261"/>
    </location>
</feature>
<comment type="caution">
    <text evidence="2">The sequence shown here is derived from an EMBL/GenBank/DDBJ whole genome shotgun (WGS) entry which is preliminary data.</text>
</comment>
<accession>A0ABX5B2N2</accession>
<evidence type="ECO:0000313" key="3">
    <source>
        <dbReference type="Proteomes" id="UP000238924"/>
    </source>
</evidence>
<reference evidence="2 3" key="1">
    <citation type="submission" date="2014-04" db="EMBL/GenBank/DDBJ databases">
        <title>Whole genome sequence of 'Brachyspira hampsonii' D13-03603F2.</title>
        <authorList>
            <person name="Patterson A.H."/>
            <person name="Chaban B."/>
            <person name="Fernando C."/>
            <person name="Harding J.C."/>
            <person name="Hill J.E."/>
        </authorList>
    </citation>
    <scope>NUCLEOTIDE SEQUENCE [LARGE SCALE GENOMIC DNA]</scope>
    <source>
        <strain evidence="2 3">D13-03603F2</strain>
    </source>
</reference>
<name>A0ABX5B2N2_9SPIR</name>
<dbReference type="RefSeq" id="WP_104618867.1">
    <property type="nucleotide sequence ID" value="NZ_JJMJ01000179.1"/>
</dbReference>
<evidence type="ECO:0000256" key="1">
    <source>
        <dbReference type="SAM" id="SignalP"/>
    </source>
</evidence>
<feature type="signal peptide" evidence="1">
    <location>
        <begin position="1"/>
        <end position="23"/>
    </location>
</feature>
<protein>
    <recommendedName>
        <fullName evidence="4">Outer membrane protein beta-barrel domain-containing protein</fullName>
    </recommendedName>
</protein>
<proteinExistence type="predicted"/>
<sequence length="261" mass="28623">MKHFKKIILASAMIMVLSTGAFAASGFEFIFNVPFGLNINLLPQYHMYATQEAKDKIYYYSGNKVGFDIGASAQIGYMWQIKDNFGISLLGELGYSFDSFNANFDTAKVENPNDITGQIDAPEGTQKLGSASFYTHNLKIGILPKFNIKAFSIGVGLGIIVPMAITQNWKEEAAKTLFKDASTKFMSSVGFYGKLTFDYSIFFTEKIAMNIGLYTGVDAIGSINTTINNTSLNQGAHSEAPLLSYDIGLQLGFRFGPKAFN</sequence>
<dbReference type="Proteomes" id="UP000238924">
    <property type="component" value="Unassembled WGS sequence"/>
</dbReference>
<dbReference type="EMBL" id="JJMJ01000179">
    <property type="protein sequence ID" value="PPS21428.1"/>
    <property type="molecule type" value="Genomic_DNA"/>
</dbReference>
<gene>
    <name evidence="2" type="ORF">DJ52_10915</name>
</gene>
<evidence type="ECO:0000313" key="2">
    <source>
        <dbReference type="EMBL" id="PPS21428.1"/>
    </source>
</evidence>
<keyword evidence="3" id="KW-1185">Reference proteome</keyword>
<evidence type="ECO:0008006" key="4">
    <source>
        <dbReference type="Google" id="ProtNLM"/>
    </source>
</evidence>
<organism evidence="2 3">
    <name type="scientific">Brachyspira murdochii</name>
    <dbReference type="NCBI Taxonomy" id="84378"/>
    <lineage>
        <taxon>Bacteria</taxon>
        <taxon>Pseudomonadati</taxon>
        <taxon>Spirochaetota</taxon>
        <taxon>Spirochaetia</taxon>
        <taxon>Brachyspirales</taxon>
        <taxon>Brachyspiraceae</taxon>
        <taxon>Brachyspira</taxon>
    </lineage>
</organism>